<feature type="transmembrane region" description="Helical" evidence="1">
    <location>
        <begin position="215"/>
        <end position="242"/>
    </location>
</feature>
<dbReference type="InterPro" id="IPR006073">
    <property type="entry name" value="GTP-bd"/>
</dbReference>
<dbReference type="InterPro" id="IPR027417">
    <property type="entry name" value="P-loop_NTPase"/>
</dbReference>
<dbReference type="Pfam" id="PF01926">
    <property type="entry name" value="MMR_HSR1"/>
    <property type="match status" value="1"/>
</dbReference>
<proteinExistence type="predicted"/>
<keyword evidence="1" id="KW-0812">Transmembrane</keyword>
<gene>
    <name evidence="3" type="ORF">TH68_07850</name>
</gene>
<accession>A0A6N3X3K9</accession>
<evidence type="ECO:0000256" key="1">
    <source>
        <dbReference type="SAM" id="Phobius"/>
    </source>
</evidence>
<feature type="transmembrane region" description="Helical" evidence="1">
    <location>
        <begin position="291"/>
        <end position="313"/>
    </location>
</feature>
<dbReference type="CDD" id="cd00882">
    <property type="entry name" value="Ras_like_GTPase"/>
    <property type="match status" value="1"/>
</dbReference>
<organism evidence="3 4">
    <name type="scientific">Candidatus Synechococcus spongiarum 142</name>
    <dbReference type="NCBI Taxonomy" id="1608213"/>
    <lineage>
        <taxon>Bacteria</taxon>
        <taxon>Bacillati</taxon>
        <taxon>Cyanobacteriota</taxon>
        <taxon>Cyanophyceae</taxon>
        <taxon>Synechococcales</taxon>
        <taxon>Synechococcaceae</taxon>
        <taxon>Synechococcus</taxon>
    </lineage>
</organism>
<dbReference type="Gene3D" id="3.40.50.300">
    <property type="entry name" value="P-loop containing nucleotide triphosphate hydrolases"/>
    <property type="match status" value="1"/>
</dbReference>
<keyword evidence="1" id="KW-1133">Transmembrane helix</keyword>
<sequence length="369" mass="40478">MADQLHDLHNKFKTGMFNILIVGRSSSGKSTLVNEIFEGNFATTGLSEPTTMETRRYTKQGVPLAIYNTRGLELKECDQILNQLLTFVEENQGREPRQRIHVAWLCIVEDGHVEEAEKELARRLAQFIPVIGVITKARADKGFRSAVQRLLPETKNVVRVRAIEEHLDNGYVLLPEGLENLVEATAQVLSEGDILRAFVTVQKGIKLKQQEADKIILAAVVAAAGAGGVPVPLATTGLLVPIQMFMLAKISNIFGIKMASAEFWRDLILGLAASLMGATIGIGTLGNVLKFIPGVGTLTGGVILSASSTVLTYKLGHWYIDFLIQQITNSGGRLPTLDLISKSFKEFSGKIRKRNFIVTRVLDKETRGK</sequence>
<dbReference type="Proteomes" id="UP000035054">
    <property type="component" value="Unassembled WGS sequence"/>
</dbReference>
<evidence type="ECO:0000313" key="4">
    <source>
        <dbReference type="Proteomes" id="UP000035054"/>
    </source>
</evidence>
<dbReference type="GO" id="GO:0005525">
    <property type="term" value="F:GTP binding"/>
    <property type="evidence" value="ECO:0007669"/>
    <property type="project" value="InterPro"/>
</dbReference>
<reference evidence="3 4" key="1">
    <citation type="submission" date="2015-01" db="EMBL/GenBank/DDBJ databases">
        <title>Lifestyle Evolution in Cyanobacterial Symbionts of Sponges.</title>
        <authorList>
            <person name="Burgsdorf I."/>
            <person name="Slaby B.M."/>
            <person name="Handley K.M."/>
            <person name="Haber M."/>
            <person name="Blom J."/>
            <person name="Marshall C.W."/>
            <person name="Gilbert J.A."/>
            <person name="Hentschel U."/>
            <person name="Steindler L."/>
        </authorList>
    </citation>
    <scope>NUCLEOTIDE SEQUENCE [LARGE SCALE GENOMIC DNA]</scope>
    <source>
        <strain evidence="3">142</strain>
    </source>
</reference>
<name>A0A6N3X3K9_9SYNE</name>
<dbReference type="EMBL" id="JXUO01000255">
    <property type="protein sequence ID" value="KKZ12183.1"/>
    <property type="molecule type" value="Genomic_DNA"/>
</dbReference>
<evidence type="ECO:0000259" key="2">
    <source>
        <dbReference type="Pfam" id="PF01926"/>
    </source>
</evidence>
<protein>
    <recommendedName>
        <fullName evidence="2">G domain-containing protein</fullName>
    </recommendedName>
</protein>
<comment type="caution">
    <text evidence="3">The sequence shown here is derived from an EMBL/GenBank/DDBJ whole genome shotgun (WGS) entry which is preliminary data.</text>
</comment>
<feature type="domain" description="G" evidence="2">
    <location>
        <begin position="19"/>
        <end position="136"/>
    </location>
</feature>
<keyword evidence="1" id="KW-0472">Membrane</keyword>
<evidence type="ECO:0000313" key="3">
    <source>
        <dbReference type="EMBL" id="KKZ12183.1"/>
    </source>
</evidence>
<feature type="transmembrane region" description="Helical" evidence="1">
    <location>
        <begin position="263"/>
        <end position="285"/>
    </location>
</feature>
<dbReference type="AlphaFoldDB" id="A0A6N3X3K9"/>
<dbReference type="SUPFAM" id="SSF52540">
    <property type="entry name" value="P-loop containing nucleoside triphosphate hydrolases"/>
    <property type="match status" value="1"/>
</dbReference>